<feature type="region of interest" description="Disordered" evidence="2">
    <location>
        <begin position="1"/>
        <end position="20"/>
    </location>
</feature>
<dbReference type="EMBL" id="FMKA01000001">
    <property type="protein sequence ID" value="SCP95066.1"/>
    <property type="molecule type" value="Genomic_DNA"/>
</dbReference>
<evidence type="ECO:0000256" key="1">
    <source>
        <dbReference type="ARBA" id="ARBA00022679"/>
    </source>
</evidence>
<sequence length="293" mass="34192">MKDNGKVIQTDSLEKKKTKNMEKHQEIERSLIKKYRKTLWSKFITAVNDYELVQEGDKIAVCISGGKDSMLLAKLMQELKKHGKVAFDLEFLVMNPGYNEANREMIIRNSKLMNIPIHMFETDIFNIVADIDKSPCYLCARMRRGNLYKHAQDLGCNKIALGHHFDDAIETTLMNMLYSGRIGTMMPKLHSTNFKGMELIRPLYLVKEEDIIAWKNYHGLKFLQCACRFTEMTSQEEHDGTSKRKEMKDLVKEFRKTSPIIDMNIFRSIHNVNLDTVIGYEKHHESHSFLDEY</sequence>
<dbReference type="PANTHER" id="PTHR43686">
    <property type="entry name" value="SULFURTRANSFERASE-RELATED"/>
    <property type="match status" value="1"/>
</dbReference>
<dbReference type="GO" id="GO:0016740">
    <property type="term" value="F:transferase activity"/>
    <property type="evidence" value="ECO:0007669"/>
    <property type="project" value="UniProtKB-KW"/>
</dbReference>
<organism evidence="4 5">
    <name type="scientific">Anaerobium acetethylicum</name>
    <dbReference type="NCBI Taxonomy" id="1619234"/>
    <lineage>
        <taxon>Bacteria</taxon>
        <taxon>Bacillati</taxon>
        <taxon>Bacillota</taxon>
        <taxon>Clostridia</taxon>
        <taxon>Lachnospirales</taxon>
        <taxon>Lachnospiraceae</taxon>
        <taxon>Anaerobium</taxon>
    </lineage>
</organism>
<dbReference type="SUPFAM" id="SSF52402">
    <property type="entry name" value="Adenine nucleotide alpha hydrolases-like"/>
    <property type="match status" value="1"/>
</dbReference>
<dbReference type="STRING" id="1619234.SAMN05421730_1001282"/>
<evidence type="ECO:0000256" key="2">
    <source>
        <dbReference type="SAM" id="MobiDB-lite"/>
    </source>
</evidence>
<keyword evidence="5" id="KW-1185">Reference proteome</keyword>
<dbReference type="InterPro" id="IPR011063">
    <property type="entry name" value="TilS/TtcA_N"/>
</dbReference>
<dbReference type="Pfam" id="PF01171">
    <property type="entry name" value="ATP_bind_3"/>
    <property type="match status" value="1"/>
</dbReference>
<dbReference type="RefSeq" id="WP_330387774.1">
    <property type="nucleotide sequence ID" value="NZ_FMKA01000001.1"/>
</dbReference>
<feature type="domain" description="tRNA(Ile)-lysidine/2-thiocytidine synthase N-terminal" evidence="3">
    <location>
        <begin position="58"/>
        <end position="223"/>
    </location>
</feature>
<dbReference type="CDD" id="cd24138">
    <property type="entry name" value="TtcA-like"/>
    <property type="match status" value="1"/>
</dbReference>
<dbReference type="AlphaFoldDB" id="A0A1D3TNX5"/>
<dbReference type="InterPro" id="IPR014729">
    <property type="entry name" value="Rossmann-like_a/b/a_fold"/>
</dbReference>
<evidence type="ECO:0000259" key="3">
    <source>
        <dbReference type="Pfam" id="PF01171"/>
    </source>
</evidence>
<dbReference type="Gene3D" id="3.40.50.620">
    <property type="entry name" value="HUPs"/>
    <property type="match status" value="1"/>
</dbReference>
<protein>
    <submittedName>
        <fullName evidence="4">tRNA(Ile)-lysidine synthase TilS/MesJ</fullName>
    </submittedName>
</protein>
<accession>A0A1D3TNX5</accession>
<dbReference type="PIRSF" id="PIRSF004976">
    <property type="entry name" value="ATPase_YdaO"/>
    <property type="match status" value="1"/>
</dbReference>
<reference evidence="4 5" key="1">
    <citation type="submission" date="2016-09" db="EMBL/GenBank/DDBJ databases">
        <authorList>
            <person name="Capua I."/>
            <person name="De Benedictis P."/>
            <person name="Joannis T."/>
            <person name="Lombin L.H."/>
            <person name="Cattoli G."/>
        </authorList>
    </citation>
    <scope>NUCLEOTIDE SEQUENCE [LARGE SCALE GENOMIC DNA]</scope>
    <source>
        <strain evidence="4 5">GluBS11</strain>
    </source>
</reference>
<evidence type="ECO:0000313" key="5">
    <source>
        <dbReference type="Proteomes" id="UP000199315"/>
    </source>
</evidence>
<evidence type="ECO:0000313" key="4">
    <source>
        <dbReference type="EMBL" id="SCP95066.1"/>
    </source>
</evidence>
<dbReference type="GO" id="GO:0008033">
    <property type="term" value="P:tRNA processing"/>
    <property type="evidence" value="ECO:0007669"/>
    <property type="project" value="InterPro"/>
</dbReference>
<name>A0A1D3TNX5_9FIRM</name>
<dbReference type="InterPro" id="IPR035107">
    <property type="entry name" value="tRNA_thiolation_TtcA_Ctu1"/>
</dbReference>
<dbReference type="Proteomes" id="UP000199315">
    <property type="component" value="Unassembled WGS sequence"/>
</dbReference>
<dbReference type="PANTHER" id="PTHR43686:SF1">
    <property type="entry name" value="AMINOTRAN_5 DOMAIN-CONTAINING PROTEIN"/>
    <property type="match status" value="1"/>
</dbReference>
<gene>
    <name evidence="4" type="ORF">SAMN05421730_1001282</name>
</gene>
<keyword evidence="1" id="KW-0808">Transferase</keyword>
<proteinExistence type="predicted"/>